<dbReference type="GO" id="GO:0005739">
    <property type="term" value="C:mitochondrion"/>
    <property type="evidence" value="ECO:0007669"/>
    <property type="project" value="TreeGrafter"/>
</dbReference>
<protein>
    <recommendedName>
        <fullName evidence="2">DUF1279 domain-containing protein</fullName>
    </recommendedName>
</protein>
<reference evidence="3 4" key="1">
    <citation type="submission" date="2019-09" db="EMBL/GenBank/DDBJ databases">
        <authorList>
            <person name="Brejova B."/>
        </authorList>
    </citation>
    <scope>NUCLEOTIDE SEQUENCE [LARGE SCALE GENOMIC DNA]</scope>
</reference>
<evidence type="ECO:0000259" key="2">
    <source>
        <dbReference type="Pfam" id="PF06916"/>
    </source>
</evidence>
<sequence length="184" mass="20392">MLRSSIFKMARRFASTATPPPSSSQQPPKKGIKALMAKYGYSALGVYLGLSAVDLPLSFLFVHSVGPERMEAWTSQVKGYFGYTTEEKSLEQDAETGHLDPERAKDPQPTQKWFGIDRRLIAEFGVAYALHKSLIFIRIPITAAITPAVVRQLQKWGFNVGKAVTTTGLGSKATSKQRFGSWFF</sequence>
<dbReference type="GeneID" id="43579261"/>
<dbReference type="Proteomes" id="UP000398389">
    <property type="component" value="Unassembled WGS sequence"/>
</dbReference>
<dbReference type="RefSeq" id="XP_031851052.1">
    <property type="nucleotide sequence ID" value="XM_031995161.1"/>
</dbReference>
<dbReference type="OrthoDB" id="426386at2759"/>
<keyword evidence="4" id="KW-1185">Reference proteome</keyword>
<evidence type="ECO:0000313" key="3">
    <source>
        <dbReference type="EMBL" id="VVT44500.1"/>
    </source>
</evidence>
<proteinExistence type="predicted"/>
<evidence type="ECO:0000256" key="1">
    <source>
        <dbReference type="SAM" id="Phobius"/>
    </source>
</evidence>
<dbReference type="PANTHER" id="PTHR21377">
    <property type="entry name" value="PROTEIN FAM210B, MITOCHONDRIAL"/>
    <property type="match status" value="1"/>
</dbReference>
<name>A0A5E8B119_9ASCO</name>
<keyword evidence="1" id="KW-1133">Transmembrane helix</keyword>
<feature type="transmembrane region" description="Helical" evidence="1">
    <location>
        <begin position="40"/>
        <end position="62"/>
    </location>
</feature>
<accession>A0A5E8B119</accession>
<dbReference type="PANTHER" id="PTHR21377:SF0">
    <property type="entry name" value="PROTEIN FAM210B, MITOCHONDRIAL"/>
    <property type="match status" value="1"/>
</dbReference>
<dbReference type="InterPro" id="IPR009688">
    <property type="entry name" value="FAM210A/B-like_dom"/>
</dbReference>
<dbReference type="Pfam" id="PF06916">
    <property type="entry name" value="FAM210A-B_dom"/>
    <property type="match status" value="1"/>
</dbReference>
<evidence type="ECO:0000313" key="4">
    <source>
        <dbReference type="Proteomes" id="UP000398389"/>
    </source>
</evidence>
<keyword evidence="1" id="KW-0812">Transmembrane</keyword>
<feature type="domain" description="DUF1279" evidence="2">
    <location>
        <begin position="31"/>
        <end position="147"/>
    </location>
</feature>
<dbReference type="EMBL" id="CABVLU010000001">
    <property type="protein sequence ID" value="VVT44500.1"/>
    <property type="molecule type" value="Genomic_DNA"/>
</dbReference>
<organism evidence="3 4">
    <name type="scientific">Magnusiomyces paraingens</name>
    <dbReference type="NCBI Taxonomy" id="2606893"/>
    <lineage>
        <taxon>Eukaryota</taxon>
        <taxon>Fungi</taxon>
        <taxon>Dikarya</taxon>
        <taxon>Ascomycota</taxon>
        <taxon>Saccharomycotina</taxon>
        <taxon>Dipodascomycetes</taxon>
        <taxon>Dipodascales</taxon>
        <taxon>Dipodascaceae</taxon>
        <taxon>Magnusiomyces</taxon>
    </lineage>
</organism>
<keyword evidence="1" id="KW-0472">Membrane</keyword>
<dbReference type="AlphaFoldDB" id="A0A5E8B119"/>
<gene>
    <name evidence="3" type="ORF">SAPINGB_P000437</name>
</gene>
<dbReference type="InterPro" id="IPR045866">
    <property type="entry name" value="FAM210A/B-like"/>
</dbReference>